<keyword evidence="3" id="KW-0677">Repeat</keyword>
<dbReference type="GO" id="GO:0061809">
    <property type="term" value="F:NAD+ nucleosidase activity, cyclic ADP-ribose generating"/>
    <property type="evidence" value="ECO:0007669"/>
    <property type="project" value="UniProtKB-EC"/>
</dbReference>
<dbReference type="PROSITE" id="PS50104">
    <property type="entry name" value="TIR"/>
    <property type="match status" value="1"/>
</dbReference>
<gene>
    <name evidence="9" type="ORF">HKW66_Vig0017760</name>
</gene>
<dbReference type="InterPro" id="IPR044974">
    <property type="entry name" value="Disease_R_plants"/>
</dbReference>
<dbReference type="SUPFAM" id="SSF52540">
    <property type="entry name" value="P-loop containing nucleoside triphosphate hydrolases"/>
    <property type="match status" value="1"/>
</dbReference>
<evidence type="ECO:0000313" key="10">
    <source>
        <dbReference type="Proteomes" id="UP000743370"/>
    </source>
</evidence>
<sequence length="1299" mass="148755">MSGSPSSVAVSTSLTKYDVFLNFRGEDTRENFIAYLYAELQRKHIEAYIDYRLQRGEEISPALQTAIEESKIYVLVFSENYASSTWCLNELTKILECKKKYGRDVIPVFYKVDPSTVRKKEERYKEAFEEHELRFKGDMDKVQGWKDALTEAAELSGWDSKVTRPENKLVEQIVEDILGKLNHDSISYDQGIVGTEKYMNEIKSLLHLESPDIRIIGICGMGGIGKTTISKQIYHTLALKFDSSSLVLDIHEKIRRDGIEYIIIKYLSELLKEAPSSQLFYYRERLKRTKVFLILDDVTDSTQLGRLMEGHDNFGHGSRIIVTSRDRQVLKNARVDDIFEVKELNFHDSLKLFSLHAFKQNYSQESTYMDLSIKMLRYAKGIPLALQVLGSLLYDRPKEAWESQLQKLEKCQDLKIFDVLKSSYDELDEEQKNIFLDIACFYRGHEETVMAERLDDCDFSSKIEMDVLKDKCLISVVDGRIVMHDLIQEMGQEIVRKECPQHPEKRSRLSKTEEICEVLRNNKGSDAIQCILADMSKMKRFKVHAQAFEMMNNLRMLMFYYSSNNVFDVSSLVSLPETLKILYWAGFPQRSLPSNFCPQNLVRFEMPSCSLEQLWEGDQNLPKLKRLNLSCSPKLTRIPDLSLSPNIEEIILSGCEKLIKVHSSRFLSKLSCLSLDRCDNLNSVTVPSNILSRSPGFILLSWCRKLEMFSTTQTQISYSPQSSSLIGSRFRRVGRNSRATGPRPSEIFSITFDRYWGEDEEDVANNNIFSQGEKVSTKLMESVPLNFQSLKKLCFIDLSNCSSLTIFPFDLSEMKFLKKLCLGGCSKLENFPEIEDTMENLAVLILDHTAIQALPSSLWRLVGLQQLSLRSCMNLEIIPSSIGRLTRLCKLDLTYCESLQTFPSTIFKLKLRKLDLSGFLRLRTFPEITEKAQTFSHINLTETAIKDLPSSFGNLVNLRSLQLNKCRDLESLPNSIVNLKHLCKLDCSGCFKLTEIPTHIGSLSSLMELSLSESGIVNLPESVAHLSSLKSLDLSDCKNLECIPQMPPFLKQLVALDCPSIRQVMSNRNLSESKEGVFKFHFTNAQQLDSGARANIEEDARLRMTHDTYSSVFFCFPGSVVPHWFPFHNEGPSVNINEDLSFCSDERLIGFALCVVFGVLDTNVIKSRCGSFGYRLKFECDDDGTQIIPNNDALNNYFKWGYSRRLLDKDHTFMWKFNLESLRRSGMNLRFCDARSFTFEISPYDYNFQWPDYDSVVNELKSVVTIKECGMCPLYSTGSNVAESSKEDRKRKAESYLVG</sequence>
<evidence type="ECO:0000256" key="7">
    <source>
        <dbReference type="ARBA" id="ARBA00047304"/>
    </source>
</evidence>
<evidence type="ECO:0000256" key="2">
    <source>
        <dbReference type="ARBA" id="ARBA00022614"/>
    </source>
</evidence>
<dbReference type="InterPro" id="IPR002182">
    <property type="entry name" value="NB-ARC"/>
</dbReference>
<dbReference type="InterPro" id="IPR058192">
    <property type="entry name" value="WHD_ROQ1-like"/>
</dbReference>
<dbReference type="GO" id="GO:0007165">
    <property type="term" value="P:signal transduction"/>
    <property type="evidence" value="ECO:0007669"/>
    <property type="project" value="InterPro"/>
</dbReference>
<dbReference type="Pfam" id="PF20160">
    <property type="entry name" value="C-JID"/>
    <property type="match status" value="1"/>
</dbReference>
<reference evidence="9 10" key="1">
    <citation type="submission" date="2020-05" db="EMBL/GenBank/DDBJ databases">
        <title>Vigna angularis (adzuki bean) Var. LongXiaoDou No. 4 denovo assembly.</title>
        <authorList>
            <person name="Xiang H."/>
        </authorList>
    </citation>
    <scope>NUCLEOTIDE SEQUENCE [LARGE SCALE GENOMIC DNA]</scope>
    <source>
        <tissue evidence="9">Leaf</tissue>
    </source>
</reference>
<name>A0A8T0LHK7_PHAAN</name>
<dbReference type="EC" id="3.2.2.6" evidence="1"/>
<dbReference type="InterPro" id="IPR042197">
    <property type="entry name" value="Apaf_helical"/>
</dbReference>
<dbReference type="InterPro" id="IPR032675">
    <property type="entry name" value="LRR_dom_sf"/>
</dbReference>
<keyword evidence="4" id="KW-0378">Hydrolase</keyword>
<dbReference type="Proteomes" id="UP000743370">
    <property type="component" value="Unassembled WGS sequence"/>
</dbReference>
<dbReference type="SUPFAM" id="SSF46785">
    <property type="entry name" value="Winged helix' DNA-binding domain"/>
    <property type="match status" value="1"/>
</dbReference>
<proteinExistence type="predicted"/>
<evidence type="ECO:0000256" key="5">
    <source>
        <dbReference type="ARBA" id="ARBA00022821"/>
    </source>
</evidence>
<dbReference type="InterPro" id="IPR055414">
    <property type="entry name" value="LRR_R13L4/SHOC2-like"/>
</dbReference>
<dbReference type="Gene3D" id="3.80.10.10">
    <property type="entry name" value="Ribonuclease Inhibitor"/>
    <property type="match status" value="3"/>
</dbReference>
<comment type="caution">
    <text evidence="9">The sequence shown here is derived from an EMBL/GenBank/DDBJ whole genome shotgun (WGS) entry which is preliminary data.</text>
</comment>
<protein>
    <recommendedName>
        <fullName evidence="1">ADP-ribosyl cyclase/cyclic ADP-ribose hydrolase</fullName>
        <ecNumber evidence="1">3.2.2.6</ecNumber>
    </recommendedName>
</protein>
<dbReference type="Gene3D" id="3.40.50.300">
    <property type="entry name" value="P-loop containing nucleotide triphosphate hydrolases"/>
    <property type="match status" value="1"/>
</dbReference>
<feature type="domain" description="TIR" evidence="8">
    <location>
        <begin position="15"/>
        <end position="181"/>
    </location>
</feature>
<dbReference type="InterPro" id="IPR027417">
    <property type="entry name" value="P-loop_NTPase"/>
</dbReference>
<evidence type="ECO:0000256" key="4">
    <source>
        <dbReference type="ARBA" id="ARBA00022801"/>
    </source>
</evidence>
<organism evidence="9 10">
    <name type="scientific">Phaseolus angularis</name>
    <name type="common">Azuki bean</name>
    <name type="synonym">Vigna angularis</name>
    <dbReference type="NCBI Taxonomy" id="3914"/>
    <lineage>
        <taxon>Eukaryota</taxon>
        <taxon>Viridiplantae</taxon>
        <taxon>Streptophyta</taxon>
        <taxon>Embryophyta</taxon>
        <taxon>Tracheophyta</taxon>
        <taxon>Spermatophyta</taxon>
        <taxon>Magnoliopsida</taxon>
        <taxon>eudicotyledons</taxon>
        <taxon>Gunneridae</taxon>
        <taxon>Pentapetalae</taxon>
        <taxon>rosids</taxon>
        <taxon>fabids</taxon>
        <taxon>Fabales</taxon>
        <taxon>Fabaceae</taxon>
        <taxon>Papilionoideae</taxon>
        <taxon>50 kb inversion clade</taxon>
        <taxon>NPAAA clade</taxon>
        <taxon>indigoferoid/millettioid clade</taxon>
        <taxon>Phaseoleae</taxon>
        <taxon>Vigna</taxon>
    </lineage>
</organism>
<dbReference type="InterPro" id="IPR000157">
    <property type="entry name" value="TIR_dom"/>
</dbReference>
<keyword evidence="6" id="KW-0520">NAD</keyword>
<dbReference type="Pfam" id="PF23598">
    <property type="entry name" value="LRR_14"/>
    <property type="match status" value="1"/>
</dbReference>
<dbReference type="Gene3D" id="1.10.8.430">
    <property type="entry name" value="Helical domain of apoptotic protease-activating factors"/>
    <property type="match status" value="1"/>
</dbReference>
<evidence type="ECO:0000256" key="1">
    <source>
        <dbReference type="ARBA" id="ARBA00011982"/>
    </source>
</evidence>
<dbReference type="SMART" id="SM00255">
    <property type="entry name" value="TIR"/>
    <property type="match status" value="1"/>
</dbReference>
<dbReference type="Pfam" id="PF01582">
    <property type="entry name" value="TIR"/>
    <property type="match status" value="1"/>
</dbReference>
<evidence type="ECO:0000259" key="8">
    <source>
        <dbReference type="PROSITE" id="PS50104"/>
    </source>
</evidence>
<dbReference type="OrthoDB" id="1434263at2759"/>
<dbReference type="PANTHER" id="PTHR11017:SF568">
    <property type="entry name" value="ADP-RIBOSYL CYCLASE_CYCLIC ADP-RIBOSE HYDROLASE"/>
    <property type="match status" value="1"/>
</dbReference>
<comment type="catalytic activity">
    <reaction evidence="7">
        <text>NAD(+) + H2O = ADP-D-ribose + nicotinamide + H(+)</text>
        <dbReference type="Rhea" id="RHEA:16301"/>
        <dbReference type="ChEBI" id="CHEBI:15377"/>
        <dbReference type="ChEBI" id="CHEBI:15378"/>
        <dbReference type="ChEBI" id="CHEBI:17154"/>
        <dbReference type="ChEBI" id="CHEBI:57540"/>
        <dbReference type="ChEBI" id="CHEBI:57967"/>
        <dbReference type="EC" id="3.2.2.6"/>
    </reaction>
    <physiologicalReaction direction="left-to-right" evidence="7">
        <dbReference type="Rhea" id="RHEA:16302"/>
    </physiologicalReaction>
</comment>
<dbReference type="EMBL" id="JABFOF010000001">
    <property type="protein sequence ID" value="KAG2411111.1"/>
    <property type="molecule type" value="Genomic_DNA"/>
</dbReference>
<dbReference type="InterPro" id="IPR045344">
    <property type="entry name" value="C-JID"/>
</dbReference>
<dbReference type="PANTHER" id="PTHR11017">
    <property type="entry name" value="LEUCINE-RICH REPEAT-CONTAINING PROTEIN"/>
    <property type="match status" value="1"/>
</dbReference>
<dbReference type="GO" id="GO:0051707">
    <property type="term" value="P:response to other organism"/>
    <property type="evidence" value="ECO:0007669"/>
    <property type="project" value="UniProtKB-ARBA"/>
</dbReference>
<keyword evidence="5" id="KW-0611">Plant defense</keyword>
<dbReference type="SMART" id="SM00369">
    <property type="entry name" value="LRR_TYP"/>
    <property type="match status" value="5"/>
</dbReference>
<dbReference type="Gene3D" id="3.40.50.10140">
    <property type="entry name" value="Toll/interleukin-1 receptor homology (TIR) domain"/>
    <property type="match status" value="1"/>
</dbReference>
<dbReference type="InterPro" id="IPR003591">
    <property type="entry name" value="Leu-rich_rpt_typical-subtyp"/>
</dbReference>
<dbReference type="Pfam" id="PF00931">
    <property type="entry name" value="NB-ARC"/>
    <property type="match status" value="1"/>
</dbReference>
<evidence type="ECO:0000256" key="6">
    <source>
        <dbReference type="ARBA" id="ARBA00023027"/>
    </source>
</evidence>
<evidence type="ECO:0000313" key="9">
    <source>
        <dbReference type="EMBL" id="KAG2411111.1"/>
    </source>
</evidence>
<dbReference type="SUPFAM" id="SSF52058">
    <property type="entry name" value="L domain-like"/>
    <property type="match status" value="2"/>
</dbReference>
<dbReference type="GO" id="GO:0006952">
    <property type="term" value="P:defense response"/>
    <property type="evidence" value="ECO:0007669"/>
    <property type="project" value="UniProtKB-KW"/>
</dbReference>
<dbReference type="SUPFAM" id="SSF52200">
    <property type="entry name" value="Toll/Interleukin receptor TIR domain"/>
    <property type="match status" value="1"/>
</dbReference>
<dbReference type="InterPro" id="IPR036390">
    <property type="entry name" value="WH_DNA-bd_sf"/>
</dbReference>
<dbReference type="FunFam" id="3.40.50.10140:FF:000007">
    <property type="entry name" value="Disease resistance protein (TIR-NBS-LRR class)"/>
    <property type="match status" value="1"/>
</dbReference>
<dbReference type="InterPro" id="IPR035897">
    <property type="entry name" value="Toll_tir_struct_dom_sf"/>
</dbReference>
<dbReference type="Pfam" id="PF23282">
    <property type="entry name" value="WHD_ROQ1"/>
    <property type="match status" value="1"/>
</dbReference>
<dbReference type="GO" id="GO:0043531">
    <property type="term" value="F:ADP binding"/>
    <property type="evidence" value="ECO:0007669"/>
    <property type="project" value="InterPro"/>
</dbReference>
<accession>A0A8T0LHK7</accession>
<dbReference type="PRINTS" id="PR00364">
    <property type="entry name" value="DISEASERSIST"/>
</dbReference>
<keyword evidence="2" id="KW-0433">Leucine-rich repeat</keyword>
<evidence type="ECO:0000256" key="3">
    <source>
        <dbReference type="ARBA" id="ARBA00022737"/>
    </source>
</evidence>